<evidence type="ECO:0000256" key="1">
    <source>
        <dbReference type="SAM" id="MobiDB-lite"/>
    </source>
</evidence>
<dbReference type="EMBL" id="CAKOFQ010007794">
    <property type="protein sequence ID" value="CAH2008249.1"/>
    <property type="molecule type" value="Genomic_DNA"/>
</dbReference>
<dbReference type="AlphaFoldDB" id="A0A9P0M365"/>
<accession>A0A9P0M365</accession>
<keyword evidence="4" id="KW-1185">Reference proteome</keyword>
<protein>
    <submittedName>
        <fullName evidence="3">Uncharacterized protein</fullName>
    </submittedName>
</protein>
<proteinExistence type="predicted"/>
<evidence type="ECO:0000313" key="4">
    <source>
        <dbReference type="Proteomes" id="UP001152888"/>
    </source>
</evidence>
<keyword evidence="2" id="KW-0812">Transmembrane</keyword>
<feature type="transmembrane region" description="Helical" evidence="2">
    <location>
        <begin position="36"/>
        <end position="54"/>
    </location>
</feature>
<feature type="region of interest" description="Disordered" evidence="1">
    <location>
        <begin position="114"/>
        <end position="136"/>
    </location>
</feature>
<dbReference type="OrthoDB" id="3214149at2759"/>
<evidence type="ECO:0000256" key="2">
    <source>
        <dbReference type="SAM" id="Phobius"/>
    </source>
</evidence>
<gene>
    <name evidence="3" type="ORF">ACAOBT_LOCUS30111</name>
</gene>
<sequence>MFHNKQKYVQLLFCLSYVILTIFLTERTLRSQDYQILLVLSAAYLLSWVAVRFGRRSIIIIEWFSSRHESIFTCGQVPIGPTSRRRPGPVDNGRQGVRREPYHGVDVEGVRVGGGRESTLPGGSNAGRCTPSPSSTWSRAVQTRTCKNSKNVGSVLFINI</sequence>
<organism evidence="3 4">
    <name type="scientific">Acanthoscelides obtectus</name>
    <name type="common">Bean weevil</name>
    <name type="synonym">Bruchus obtectus</name>
    <dbReference type="NCBI Taxonomy" id="200917"/>
    <lineage>
        <taxon>Eukaryota</taxon>
        <taxon>Metazoa</taxon>
        <taxon>Ecdysozoa</taxon>
        <taxon>Arthropoda</taxon>
        <taxon>Hexapoda</taxon>
        <taxon>Insecta</taxon>
        <taxon>Pterygota</taxon>
        <taxon>Neoptera</taxon>
        <taxon>Endopterygota</taxon>
        <taxon>Coleoptera</taxon>
        <taxon>Polyphaga</taxon>
        <taxon>Cucujiformia</taxon>
        <taxon>Chrysomeloidea</taxon>
        <taxon>Chrysomelidae</taxon>
        <taxon>Bruchinae</taxon>
        <taxon>Bruchini</taxon>
        <taxon>Acanthoscelides</taxon>
    </lineage>
</organism>
<keyword evidence="2" id="KW-1133">Transmembrane helix</keyword>
<keyword evidence="2" id="KW-0472">Membrane</keyword>
<dbReference type="Proteomes" id="UP001152888">
    <property type="component" value="Unassembled WGS sequence"/>
</dbReference>
<comment type="caution">
    <text evidence="3">The sequence shown here is derived from an EMBL/GenBank/DDBJ whole genome shotgun (WGS) entry which is preliminary data.</text>
</comment>
<feature type="transmembrane region" description="Helical" evidence="2">
    <location>
        <begin position="7"/>
        <end position="24"/>
    </location>
</feature>
<evidence type="ECO:0000313" key="3">
    <source>
        <dbReference type="EMBL" id="CAH2008249.1"/>
    </source>
</evidence>
<reference evidence="3" key="1">
    <citation type="submission" date="2022-03" db="EMBL/GenBank/DDBJ databases">
        <authorList>
            <person name="Sayadi A."/>
        </authorList>
    </citation>
    <scope>NUCLEOTIDE SEQUENCE</scope>
</reference>
<name>A0A9P0M365_ACAOB</name>